<organism evidence="4 5">
    <name type="scientific">Phytophthora cactorum</name>
    <dbReference type="NCBI Taxonomy" id="29920"/>
    <lineage>
        <taxon>Eukaryota</taxon>
        <taxon>Sar</taxon>
        <taxon>Stramenopiles</taxon>
        <taxon>Oomycota</taxon>
        <taxon>Peronosporomycetes</taxon>
        <taxon>Peronosporales</taxon>
        <taxon>Peronosporaceae</taxon>
        <taxon>Phytophthora</taxon>
    </lineage>
</organism>
<dbReference type="Proteomes" id="UP000735874">
    <property type="component" value="Unassembled WGS sequence"/>
</dbReference>
<dbReference type="EMBL" id="RCML01000964">
    <property type="protein sequence ID" value="KAG2967044.1"/>
    <property type="molecule type" value="Genomic_DNA"/>
</dbReference>
<evidence type="ECO:0000313" key="5">
    <source>
        <dbReference type="Proteomes" id="UP000697107"/>
    </source>
</evidence>
<proteinExistence type="predicted"/>
<dbReference type="EMBL" id="RCMI01000977">
    <property type="protein sequence ID" value="KAG2893008.1"/>
    <property type="molecule type" value="Genomic_DNA"/>
</dbReference>
<name>A0A8T1F7G2_9STRA</name>
<dbReference type="Proteomes" id="UP000736787">
    <property type="component" value="Unassembled WGS sequence"/>
</dbReference>
<evidence type="ECO:0000313" key="3">
    <source>
        <dbReference type="EMBL" id="KAG2946175.1"/>
    </source>
</evidence>
<evidence type="ECO:0000313" key="1">
    <source>
        <dbReference type="EMBL" id="KAG2860939.1"/>
    </source>
</evidence>
<sequence>MRNCSDRWMLLEANQSEVAHCSVSQSKETGVLLIEPRKRCAVALMQHARLSSAEKCGSCMPKLHSRTSGT</sequence>
<comment type="caution">
    <text evidence="4">The sequence shown here is derived from an EMBL/GenBank/DDBJ whole genome shotgun (WGS) entry which is preliminary data.</text>
</comment>
<gene>
    <name evidence="1" type="ORF">PC113_g7626</name>
    <name evidence="2" type="ORF">PC115_g18618</name>
    <name evidence="3" type="ORF">PC117_g7838</name>
    <name evidence="4" type="ORF">PC118_g18818</name>
</gene>
<dbReference type="Proteomes" id="UP000697107">
    <property type="component" value="Unassembled WGS sequence"/>
</dbReference>
<accession>A0A8T1F7G2</accession>
<dbReference type="Proteomes" id="UP000774804">
    <property type="component" value="Unassembled WGS sequence"/>
</dbReference>
<dbReference type="EMBL" id="RCMG01000169">
    <property type="protein sequence ID" value="KAG2860939.1"/>
    <property type="molecule type" value="Genomic_DNA"/>
</dbReference>
<reference evidence="4" key="1">
    <citation type="submission" date="2018-10" db="EMBL/GenBank/DDBJ databases">
        <title>Effector identification in a new, highly contiguous assembly of the strawberry crown rot pathogen Phytophthora cactorum.</title>
        <authorList>
            <person name="Armitage A.D."/>
            <person name="Nellist C.F."/>
            <person name="Bates H."/>
            <person name="Vickerstaff R.J."/>
            <person name="Harrison R.J."/>
        </authorList>
    </citation>
    <scope>NUCLEOTIDE SEQUENCE</scope>
    <source>
        <strain evidence="1">15-7</strain>
        <strain evidence="2">4032</strain>
        <strain evidence="3">4040</strain>
        <strain evidence="4">P415</strain>
    </source>
</reference>
<evidence type="ECO:0000313" key="2">
    <source>
        <dbReference type="EMBL" id="KAG2893008.1"/>
    </source>
</evidence>
<dbReference type="AlphaFoldDB" id="A0A8T1F7G2"/>
<dbReference type="EMBL" id="RCMK01000164">
    <property type="protein sequence ID" value="KAG2946175.1"/>
    <property type="molecule type" value="Genomic_DNA"/>
</dbReference>
<evidence type="ECO:0000313" key="4">
    <source>
        <dbReference type="EMBL" id="KAG2967044.1"/>
    </source>
</evidence>
<protein>
    <submittedName>
        <fullName evidence="4">Uncharacterized protein</fullName>
    </submittedName>
</protein>